<keyword evidence="3 6" id="KW-0812">Transmembrane</keyword>
<evidence type="ECO:0000256" key="2">
    <source>
        <dbReference type="ARBA" id="ARBA00022475"/>
    </source>
</evidence>
<evidence type="ECO:0000256" key="4">
    <source>
        <dbReference type="ARBA" id="ARBA00022989"/>
    </source>
</evidence>
<accession>A0A6J6N5R2</accession>
<dbReference type="InterPro" id="IPR001123">
    <property type="entry name" value="LeuE-type"/>
</dbReference>
<evidence type="ECO:0000256" key="5">
    <source>
        <dbReference type="ARBA" id="ARBA00023136"/>
    </source>
</evidence>
<reference evidence="7" key="1">
    <citation type="submission" date="2020-05" db="EMBL/GenBank/DDBJ databases">
        <authorList>
            <person name="Chiriac C."/>
            <person name="Salcher M."/>
            <person name="Ghai R."/>
            <person name="Kavagutti S V."/>
        </authorList>
    </citation>
    <scope>NUCLEOTIDE SEQUENCE</scope>
</reference>
<evidence type="ECO:0000256" key="3">
    <source>
        <dbReference type="ARBA" id="ARBA00022692"/>
    </source>
</evidence>
<evidence type="ECO:0000256" key="6">
    <source>
        <dbReference type="SAM" id="Phobius"/>
    </source>
</evidence>
<feature type="transmembrane region" description="Helical" evidence="6">
    <location>
        <begin position="117"/>
        <end position="137"/>
    </location>
</feature>
<feature type="transmembrane region" description="Helical" evidence="6">
    <location>
        <begin position="149"/>
        <end position="174"/>
    </location>
</feature>
<feature type="transmembrane region" description="Helical" evidence="6">
    <location>
        <begin position="6"/>
        <end position="27"/>
    </location>
</feature>
<keyword evidence="4 6" id="KW-1133">Transmembrane helix</keyword>
<keyword evidence="5 6" id="KW-0472">Membrane</keyword>
<dbReference type="EMBL" id="CAEZXK010000006">
    <property type="protein sequence ID" value="CAB4681980.1"/>
    <property type="molecule type" value="Genomic_DNA"/>
</dbReference>
<dbReference type="GO" id="GO:0005886">
    <property type="term" value="C:plasma membrane"/>
    <property type="evidence" value="ECO:0007669"/>
    <property type="project" value="UniProtKB-SubCell"/>
</dbReference>
<sequence length="211" mass="22197">MAELFAIGFFAGLALAIPVGPMAIMLINTTLEKGWRHGVAGASAMATVDFLYALTVFLLGSVIASFFADWGQLLSQLGALILLALGVIMLVQNIDLIRSKATEISEGKSGKTATKTFGLFILATAVNPPTALFFLGIAPSVAQYASSNILINAFTFAIGVFVGSAIWQQVLAFAGNTLRKFAQRKVRIVFGLIGGTLIVVLALALLTRAMA</sequence>
<feature type="transmembrane region" description="Helical" evidence="6">
    <location>
        <begin position="73"/>
        <end position="96"/>
    </location>
</feature>
<dbReference type="Pfam" id="PF01810">
    <property type="entry name" value="LysE"/>
    <property type="match status" value="1"/>
</dbReference>
<dbReference type="GO" id="GO:0015171">
    <property type="term" value="F:amino acid transmembrane transporter activity"/>
    <property type="evidence" value="ECO:0007669"/>
    <property type="project" value="TreeGrafter"/>
</dbReference>
<feature type="transmembrane region" description="Helical" evidence="6">
    <location>
        <begin position="186"/>
        <end position="206"/>
    </location>
</feature>
<dbReference type="AlphaFoldDB" id="A0A6J6N5R2"/>
<feature type="transmembrane region" description="Helical" evidence="6">
    <location>
        <begin position="39"/>
        <end position="67"/>
    </location>
</feature>
<evidence type="ECO:0000256" key="1">
    <source>
        <dbReference type="ARBA" id="ARBA00004651"/>
    </source>
</evidence>
<dbReference type="PANTHER" id="PTHR30086:SF20">
    <property type="entry name" value="ARGININE EXPORTER PROTEIN ARGO-RELATED"/>
    <property type="match status" value="1"/>
</dbReference>
<organism evidence="7">
    <name type="scientific">freshwater metagenome</name>
    <dbReference type="NCBI Taxonomy" id="449393"/>
    <lineage>
        <taxon>unclassified sequences</taxon>
        <taxon>metagenomes</taxon>
        <taxon>ecological metagenomes</taxon>
    </lineage>
</organism>
<proteinExistence type="predicted"/>
<protein>
    <submittedName>
        <fullName evidence="7">Unannotated protein</fullName>
    </submittedName>
</protein>
<comment type="subcellular location">
    <subcellularLocation>
        <location evidence="1">Cell membrane</location>
        <topology evidence="1">Multi-pass membrane protein</topology>
    </subcellularLocation>
</comment>
<name>A0A6J6N5R2_9ZZZZ</name>
<dbReference type="PANTHER" id="PTHR30086">
    <property type="entry name" value="ARGININE EXPORTER PROTEIN ARGO"/>
    <property type="match status" value="1"/>
</dbReference>
<keyword evidence="2" id="KW-1003">Cell membrane</keyword>
<evidence type="ECO:0000313" key="7">
    <source>
        <dbReference type="EMBL" id="CAB4681980.1"/>
    </source>
</evidence>
<gene>
    <name evidence="7" type="ORF">UFOPK2370_00369</name>
</gene>